<dbReference type="InterPro" id="IPR005674">
    <property type="entry name" value="CocE/Ser_esterase"/>
</dbReference>
<evidence type="ECO:0000313" key="4">
    <source>
        <dbReference type="EMBL" id="MTW17798.1"/>
    </source>
</evidence>
<dbReference type="Gene3D" id="3.40.50.1820">
    <property type="entry name" value="alpha/beta hydrolase"/>
    <property type="match status" value="1"/>
</dbReference>
<dbReference type="AlphaFoldDB" id="A0A9X4XM92"/>
<dbReference type="PANTHER" id="PTHR43056">
    <property type="entry name" value="PEPTIDASE S9 PROLYL OLIGOPEPTIDASE"/>
    <property type="match status" value="1"/>
</dbReference>
<dbReference type="InterPro" id="IPR029058">
    <property type="entry name" value="AB_hydrolase_fold"/>
</dbReference>
<dbReference type="Gene3D" id="2.60.120.260">
    <property type="entry name" value="Galactose-binding domain-like"/>
    <property type="match status" value="1"/>
</dbReference>
<name>A0A9X4XM92_9BRAD</name>
<dbReference type="GO" id="GO:0008239">
    <property type="term" value="F:dipeptidyl-peptidase activity"/>
    <property type="evidence" value="ECO:0007669"/>
    <property type="project" value="InterPro"/>
</dbReference>
<accession>A0A9X4XM92</accession>
<evidence type="ECO:0000256" key="2">
    <source>
        <dbReference type="SAM" id="MobiDB-lite"/>
    </source>
</evidence>
<dbReference type="Pfam" id="PF08530">
    <property type="entry name" value="PepX_C"/>
    <property type="match status" value="1"/>
</dbReference>
<gene>
    <name evidence="4" type="ORF">GJ689_16445</name>
</gene>
<dbReference type="InterPro" id="IPR000383">
    <property type="entry name" value="Xaa-Pro-like_dom"/>
</dbReference>
<dbReference type="Gene3D" id="1.10.3020.20">
    <property type="match status" value="1"/>
</dbReference>
<sequence>MAGRGESAASLESDPPFSISTRHGVSSVLDVKSETPGGAGTAAGASNGIVVERDVDVPVRDGCRLKADVLRPDGGEPVPALLNLGPYQKDKVWIPPENLEEKPNPLMNWETVNPEWWVPRGYACVRVDARGTGKSPGRTEPWSLQESLDYCDAIAWAAAQPWCNGKVGLIGISYFAINQWFVANHQPPALAAIVPWEGFADLYRDALFHGGILNQFMTNWFVTHLCHHLIGRAYRDNPDTFTADTLWRWVRHNLDTGAFAGEQAQWDKITVPLFSVGNWSGMGLHLRGNTEGFMRAASKHKKLRMHSGTHVHPFYTEEARQQQLRFLDHWLKGFDNGVMDEPPVRLFIRHGNGQGEWRDEHEWPLARTRWTKLYLDLSPPPQGAPANSGRLVDGNPAETASRTYFASGLSKGGSSSASSTFLASGAMQAGMGLSFDTAPFAHDTEITGPVAATLWVSSSSEDMDLFLTIRDIDADGNDVWEIGQQGQQVPIAKGWLRVSHRELDPELTRPWRPYHRHARRLYLTPGEVVKVEVEIWPTSMVFRKGHRLRLDIQPRDGIGSVHYTHYHADYNTGTNTILSGGERESFLLVPVIPPR</sequence>
<dbReference type="InterPro" id="IPR050585">
    <property type="entry name" value="Xaa-Pro_dipeptidyl-ppase/CocE"/>
</dbReference>
<comment type="caution">
    <text evidence="4">The sequence shown here is derived from an EMBL/GenBank/DDBJ whole genome shotgun (WGS) entry which is preliminary data.</text>
</comment>
<protein>
    <submittedName>
        <fullName evidence="4">CocE/NonD family hydrolase</fullName>
    </submittedName>
</protein>
<dbReference type="NCBIfam" id="TIGR00976">
    <property type="entry name" value="CocE_NonD"/>
    <property type="match status" value="2"/>
</dbReference>
<proteinExistence type="predicted"/>
<dbReference type="Pfam" id="PF02129">
    <property type="entry name" value="Peptidase_S15"/>
    <property type="match status" value="1"/>
</dbReference>
<feature type="region of interest" description="Disordered" evidence="2">
    <location>
        <begin position="1"/>
        <end position="22"/>
    </location>
</feature>
<dbReference type="SMART" id="SM00939">
    <property type="entry name" value="PepX_C"/>
    <property type="match status" value="1"/>
</dbReference>
<dbReference type="InterPro" id="IPR008979">
    <property type="entry name" value="Galactose-bd-like_sf"/>
</dbReference>
<dbReference type="SUPFAM" id="SSF49785">
    <property type="entry name" value="Galactose-binding domain-like"/>
    <property type="match status" value="1"/>
</dbReference>
<dbReference type="EMBL" id="WNKV01000012">
    <property type="protein sequence ID" value="MTW17798.1"/>
    <property type="molecule type" value="Genomic_DNA"/>
</dbReference>
<dbReference type="Proteomes" id="UP000438991">
    <property type="component" value="Unassembled WGS sequence"/>
</dbReference>
<evidence type="ECO:0000256" key="1">
    <source>
        <dbReference type="ARBA" id="ARBA00022801"/>
    </source>
</evidence>
<dbReference type="SUPFAM" id="SSF53474">
    <property type="entry name" value="alpha/beta-Hydrolases"/>
    <property type="match status" value="1"/>
</dbReference>
<dbReference type="InterPro" id="IPR013736">
    <property type="entry name" value="Xaa-Pro_dipept_C"/>
</dbReference>
<organism evidence="4 5">
    <name type="scientific">Rhodoplanes serenus</name>
    <dbReference type="NCBI Taxonomy" id="200615"/>
    <lineage>
        <taxon>Bacteria</taxon>
        <taxon>Pseudomonadati</taxon>
        <taxon>Pseudomonadota</taxon>
        <taxon>Alphaproteobacteria</taxon>
        <taxon>Hyphomicrobiales</taxon>
        <taxon>Nitrobacteraceae</taxon>
        <taxon>Rhodoplanes</taxon>
    </lineage>
</organism>
<reference evidence="4 5" key="1">
    <citation type="submission" date="2019-11" db="EMBL/GenBank/DDBJ databases">
        <title>Whole-genome sequence of Rhodoplanes serenus DSM 18633, type strain.</title>
        <authorList>
            <person name="Kyndt J.A."/>
            <person name="Meyer T.E."/>
        </authorList>
    </citation>
    <scope>NUCLEOTIDE SEQUENCE [LARGE SCALE GENOMIC DNA]</scope>
    <source>
        <strain evidence="4 5">DSM 18633</strain>
    </source>
</reference>
<dbReference type="PANTHER" id="PTHR43056:SF10">
    <property type="entry name" value="COCE_NOND FAMILY, PUTATIVE (AFU_ORTHOLOGUE AFUA_7G00600)-RELATED"/>
    <property type="match status" value="1"/>
</dbReference>
<evidence type="ECO:0000259" key="3">
    <source>
        <dbReference type="SMART" id="SM00939"/>
    </source>
</evidence>
<feature type="domain" description="Xaa-Pro dipeptidyl-peptidase C-terminal" evidence="3">
    <location>
        <begin position="324"/>
        <end position="588"/>
    </location>
</feature>
<evidence type="ECO:0000313" key="5">
    <source>
        <dbReference type="Proteomes" id="UP000438991"/>
    </source>
</evidence>
<keyword evidence="1 4" id="KW-0378">Hydrolase</keyword>